<dbReference type="Pfam" id="PF04082">
    <property type="entry name" value="Fungal_trans"/>
    <property type="match status" value="1"/>
</dbReference>
<dbReference type="PANTHER" id="PTHR46910">
    <property type="entry name" value="TRANSCRIPTION FACTOR PDR1"/>
    <property type="match status" value="1"/>
</dbReference>
<dbReference type="GO" id="GO:0003677">
    <property type="term" value="F:DNA binding"/>
    <property type="evidence" value="ECO:0007669"/>
    <property type="project" value="InterPro"/>
</dbReference>
<accession>A0A9W8V743</accession>
<keyword evidence="4" id="KW-1185">Reference proteome</keyword>
<protein>
    <recommendedName>
        <fullName evidence="2">Xylanolytic transcriptional activator regulatory domain-containing protein</fullName>
    </recommendedName>
</protein>
<dbReference type="GO" id="GO:0006351">
    <property type="term" value="P:DNA-templated transcription"/>
    <property type="evidence" value="ECO:0007669"/>
    <property type="project" value="InterPro"/>
</dbReference>
<dbReference type="EMBL" id="JAOQAZ010000047">
    <property type="protein sequence ID" value="KAJ4245296.1"/>
    <property type="molecule type" value="Genomic_DNA"/>
</dbReference>
<evidence type="ECO:0000259" key="2">
    <source>
        <dbReference type="SMART" id="SM00906"/>
    </source>
</evidence>
<feature type="domain" description="Xylanolytic transcriptional activator regulatory" evidence="2">
    <location>
        <begin position="266"/>
        <end position="339"/>
    </location>
</feature>
<proteinExistence type="predicted"/>
<dbReference type="GO" id="GO:0008270">
    <property type="term" value="F:zinc ion binding"/>
    <property type="evidence" value="ECO:0007669"/>
    <property type="project" value="InterPro"/>
</dbReference>
<comment type="caution">
    <text evidence="3">The sequence shown here is derived from an EMBL/GenBank/DDBJ whole genome shotgun (WGS) entry which is preliminary data.</text>
</comment>
<name>A0A9W8V743_9HYPO</name>
<dbReference type="GO" id="GO:0003700">
    <property type="term" value="F:DNA-binding transcription factor activity"/>
    <property type="evidence" value="ECO:0007669"/>
    <property type="project" value="InterPro"/>
</dbReference>
<dbReference type="Proteomes" id="UP001152049">
    <property type="component" value="Unassembled WGS sequence"/>
</dbReference>
<gene>
    <name evidence="3" type="ORF">NW762_014166</name>
</gene>
<dbReference type="AlphaFoldDB" id="A0A9W8V743"/>
<reference evidence="3" key="1">
    <citation type="submission" date="2022-09" db="EMBL/GenBank/DDBJ databases">
        <title>Fusarium specimens isolated from Avocado Roots.</title>
        <authorList>
            <person name="Stajich J."/>
            <person name="Roper C."/>
            <person name="Heimlech-Rivalta G."/>
        </authorList>
    </citation>
    <scope>NUCLEOTIDE SEQUENCE</scope>
    <source>
        <strain evidence="3">CF00136</strain>
    </source>
</reference>
<organism evidence="3 4">
    <name type="scientific">Fusarium torreyae</name>
    <dbReference type="NCBI Taxonomy" id="1237075"/>
    <lineage>
        <taxon>Eukaryota</taxon>
        <taxon>Fungi</taxon>
        <taxon>Dikarya</taxon>
        <taxon>Ascomycota</taxon>
        <taxon>Pezizomycotina</taxon>
        <taxon>Sordariomycetes</taxon>
        <taxon>Hypocreomycetidae</taxon>
        <taxon>Hypocreales</taxon>
        <taxon>Nectriaceae</taxon>
        <taxon>Fusarium</taxon>
    </lineage>
</organism>
<dbReference type="CDD" id="cd12148">
    <property type="entry name" value="fungal_TF_MHR"/>
    <property type="match status" value="1"/>
</dbReference>
<evidence type="ECO:0000313" key="3">
    <source>
        <dbReference type="EMBL" id="KAJ4245296.1"/>
    </source>
</evidence>
<dbReference type="SMART" id="SM00906">
    <property type="entry name" value="Fungal_trans"/>
    <property type="match status" value="1"/>
</dbReference>
<dbReference type="InterPro" id="IPR007219">
    <property type="entry name" value="XnlR_reg_dom"/>
</dbReference>
<dbReference type="PANTHER" id="PTHR46910:SF25">
    <property type="entry name" value="ABC-TRANSPORTER-REGULATING TRANSCRIPTION FACTOR"/>
    <property type="match status" value="1"/>
</dbReference>
<keyword evidence="1" id="KW-0539">Nucleus</keyword>
<sequence length="579" mass="65030">MSLYAYSDQEETPTTSWISQLEDRLKHMESLLQQALQTQRSKANEKQHSNDTAMGHGMIIEFDASNTSSSERRILSPRLTVDRNLLESTDGTDYSMFTTLPTSPWLGDRVREIPYVSQPSLSSIRPTGASRTGMALGPFSLPTFHELPPKSFALELVTDALKSFNAFFPIFDESDFMHKFHTHYSESSPGNPSWWACINLVLALAHRFRSMRTYDTAYESAQACGYIHNALAVVAELNVMHSNLAAVQALLGLAIVLQGTANPQPASVLTAGAIRLAQALGLHRQVPHESLPEDQIEQGRRVFWLAYLLDKDISLRMRQPFAQDDEDMDAELPPGNPLQLPFLDGACTTDLFKSRIGLAVIQGQVYKKLYSVQAARQSAIQRQEVAQELNSILGYWKSGVDIDIENSPMAPLQAPLVTEVLHLLILRFTYVNCLVMIDRHTPENNNLLLDDVSQMQGAYAIFERTCVTESRKAARLIHLIPQGDYAIVWLLLQSFFNIAETLLKNVEKFPASPQALSDLHMTEPFLKLLHVLAAEERECFRSEEAKRMRKSCDELWSRASGAVQSMNMEFEPEGVFHVS</sequence>
<evidence type="ECO:0000256" key="1">
    <source>
        <dbReference type="ARBA" id="ARBA00023242"/>
    </source>
</evidence>
<dbReference type="InterPro" id="IPR050987">
    <property type="entry name" value="AtrR-like"/>
</dbReference>
<evidence type="ECO:0000313" key="4">
    <source>
        <dbReference type="Proteomes" id="UP001152049"/>
    </source>
</evidence>
<dbReference type="OrthoDB" id="2123952at2759"/>